<feature type="domain" description="PiggyBac transposable element-derived protein" evidence="2">
    <location>
        <begin position="130"/>
        <end position="482"/>
    </location>
</feature>
<evidence type="ECO:0000313" key="3">
    <source>
        <dbReference type="EMBL" id="ABC67521.1"/>
    </source>
</evidence>
<evidence type="ECO:0000256" key="1">
    <source>
        <dbReference type="SAM" id="MobiDB-lite"/>
    </source>
</evidence>
<evidence type="ECO:0000259" key="2">
    <source>
        <dbReference type="Pfam" id="PF13843"/>
    </source>
</evidence>
<dbReference type="PANTHER" id="PTHR46599:SF6">
    <property type="entry name" value="DUAL SPECIFICITY PHOSPHATASE 26"/>
    <property type="match status" value="1"/>
</dbReference>
<dbReference type="Pfam" id="PF13843">
    <property type="entry name" value="DDE_Tnp_1_7"/>
    <property type="match status" value="1"/>
</dbReference>
<dbReference type="EMBL" id="DQ340395">
    <property type="protein sequence ID" value="ABC67521.1"/>
    <property type="molecule type" value="Genomic_DNA"/>
</dbReference>
<feature type="compositionally biased region" description="Acidic residues" evidence="1">
    <location>
        <begin position="17"/>
        <end position="29"/>
    </location>
</feature>
<reference evidence="3" key="1">
    <citation type="submission" date="2005-12" db="EMBL/GenBank/DDBJ databases">
        <title>Isolation and characterization of an insect transposon.</title>
        <authorList>
            <person name="Cerrudo C.S."/>
            <person name="Belaich M.N."/>
            <person name="Ghiringhelli P.D."/>
        </authorList>
    </citation>
    <scope>NUCLEOTIDE SEQUENCE</scope>
</reference>
<accession>A1XCQ5</accession>
<dbReference type="PANTHER" id="PTHR46599">
    <property type="entry name" value="PIGGYBAC TRANSPOSABLE ELEMENT-DERIVED PROTEIN 4"/>
    <property type="match status" value="1"/>
</dbReference>
<feature type="region of interest" description="Disordered" evidence="1">
    <location>
        <begin position="16"/>
        <end position="42"/>
    </location>
</feature>
<dbReference type="AlphaFoldDB" id="A1XCQ5"/>
<protein>
    <submittedName>
        <fullName evidence="3">Transposase</fullName>
    </submittedName>
</protein>
<organism evidence="3">
    <name type="scientific">Trichoplusia ni</name>
    <name type="common">Cabbage looper</name>
    <dbReference type="NCBI Taxonomy" id="7111"/>
    <lineage>
        <taxon>Eukaryota</taxon>
        <taxon>Metazoa</taxon>
        <taxon>Ecdysozoa</taxon>
        <taxon>Arthropoda</taxon>
        <taxon>Hexapoda</taxon>
        <taxon>Insecta</taxon>
        <taxon>Pterygota</taxon>
        <taxon>Neoptera</taxon>
        <taxon>Endopterygota</taxon>
        <taxon>Lepidoptera</taxon>
        <taxon>Glossata</taxon>
        <taxon>Ditrysia</taxon>
        <taxon>Noctuoidea</taxon>
        <taxon>Noctuidae</taxon>
        <taxon>Plusiinae</taxon>
        <taxon>Trichoplusia</taxon>
    </lineage>
</organism>
<proteinExistence type="predicted"/>
<name>A1XCQ5_TRINI</name>
<dbReference type="InterPro" id="IPR029526">
    <property type="entry name" value="PGBD"/>
</dbReference>
<sequence length="594" mass="67926">MGSSLDDEHILSALLQSDDELVGEDSDSEISDHVSEDDVQSDTEEAFIDEVHEVQPTSSGSEILDEQNVIEQPGSSLASNKILTLPQRTIRGKNKHCWSTSKSTRRSRVSALNHVRSQRGPTRMCRNIYDPLLCFKLFFTDEIISEIVKWTNAEISLKRRESMTGATFRDTNEDEIYAFFGILVMTAVRKDNHMSTDDLFDRSLSMVYVSVMSRDRFDFLIRCLRMDDKSIRPTLRENDVFTPVRKIWDLFIHQCIQNYTPGAHLTIDEQLLGFRGRCPFRMYIPNKPSKYGIKILMMCDSGTKYMINGMPYLGRGTQTNGVPLGEYYVKELSKPVHGSCRNITCDNWFTSIPLAKNLLQEPYKLTIVGTVRSNKREIPEVLKNSRSRPVGTSMFCFDGPLTLVSYKPKPAKMVYLLSSCDEDASINESTGKPQMVMYYNQTKGGVDTLDQMCSVMTCSRKTNRWPMALLYGMINIACINSFIIYSHNVSSKGEKVQSRKKFMRNLYMSLTSSFMRKRLEAPTLKRYLRDNISNILPNEVPGTSDDSTEEPVTKKRTYCTYCPSKIRRKANASCKKCKKVICREHNIDMCQSCF</sequence>
<dbReference type="SMR" id="A1XCQ5"/>